<keyword evidence="12" id="KW-1185">Reference proteome</keyword>
<dbReference type="GO" id="GO:0016020">
    <property type="term" value="C:membrane"/>
    <property type="evidence" value="ECO:0007669"/>
    <property type="project" value="UniProtKB-SubCell"/>
</dbReference>
<evidence type="ECO:0000256" key="4">
    <source>
        <dbReference type="ARBA" id="ARBA00022840"/>
    </source>
</evidence>
<evidence type="ECO:0000256" key="1">
    <source>
        <dbReference type="ARBA" id="ARBA00004141"/>
    </source>
</evidence>
<dbReference type="GO" id="GO:0005524">
    <property type="term" value="F:ATP binding"/>
    <property type="evidence" value="ECO:0007669"/>
    <property type="project" value="UniProtKB-KW"/>
</dbReference>
<evidence type="ECO:0000256" key="8">
    <source>
        <dbReference type="SAM" id="MobiDB-lite"/>
    </source>
</evidence>
<name>A0A4P6V167_9HYPH</name>
<accession>A0A4P6V167</accession>
<dbReference type="InterPro" id="IPR004014">
    <property type="entry name" value="ATPase_P-typ_cation-transptr_N"/>
</dbReference>
<keyword evidence="7 9" id="KW-0472">Membrane</keyword>
<feature type="transmembrane region" description="Helical" evidence="9">
    <location>
        <begin position="272"/>
        <end position="297"/>
    </location>
</feature>
<evidence type="ECO:0000256" key="6">
    <source>
        <dbReference type="ARBA" id="ARBA00022989"/>
    </source>
</evidence>
<dbReference type="GeneID" id="90767914"/>
<dbReference type="PRINTS" id="PR00119">
    <property type="entry name" value="CATATPASE"/>
</dbReference>
<feature type="transmembrane region" description="Helical" evidence="9">
    <location>
        <begin position="828"/>
        <end position="848"/>
    </location>
</feature>
<feature type="transmembrane region" description="Helical" evidence="9">
    <location>
        <begin position="726"/>
        <end position="750"/>
    </location>
</feature>
<keyword evidence="3" id="KW-0547">Nucleotide-binding</keyword>
<dbReference type="EMBL" id="CP036532">
    <property type="protein sequence ID" value="QBK31157.1"/>
    <property type="molecule type" value="Genomic_DNA"/>
</dbReference>
<evidence type="ECO:0000256" key="2">
    <source>
        <dbReference type="ARBA" id="ARBA00022692"/>
    </source>
</evidence>
<dbReference type="SUPFAM" id="SSF81660">
    <property type="entry name" value="Metal cation-transporting ATPase, ATP-binding domain N"/>
    <property type="match status" value="1"/>
</dbReference>
<dbReference type="InterPro" id="IPR023298">
    <property type="entry name" value="ATPase_P-typ_TM_dom_sf"/>
</dbReference>
<dbReference type="SFLD" id="SFLDS00003">
    <property type="entry name" value="Haloacid_Dehalogenase"/>
    <property type="match status" value="1"/>
</dbReference>
<protein>
    <submittedName>
        <fullName evidence="11">Cation-translocating P-type ATPase</fullName>
    </submittedName>
</protein>
<dbReference type="GO" id="GO:0015662">
    <property type="term" value="F:P-type ion transporter activity"/>
    <property type="evidence" value="ECO:0007669"/>
    <property type="project" value="UniProtKB-ARBA"/>
</dbReference>
<evidence type="ECO:0000256" key="3">
    <source>
        <dbReference type="ARBA" id="ARBA00022741"/>
    </source>
</evidence>
<dbReference type="KEGG" id="rpod:E0E05_11450"/>
<dbReference type="NCBIfam" id="TIGR01494">
    <property type="entry name" value="ATPase_P-type"/>
    <property type="match status" value="2"/>
</dbReference>
<dbReference type="InterPro" id="IPR008250">
    <property type="entry name" value="ATPase_P-typ_transduc_dom_A_sf"/>
</dbReference>
<comment type="subcellular location">
    <subcellularLocation>
        <location evidence="1">Membrane</location>
        <topology evidence="1">Multi-pass membrane protein</topology>
    </subcellularLocation>
</comment>
<dbReference type="InterPro" id="IPR023214">
    <property type="entry name" value="HAD_sf"/>
</dbReference>
<dbReference type="Gene3D" id="3.40.50.1000">
    <property type="entry name" value="HAD superfamily/HAD-like"/>
    <property type="match status" value="2"/>
</dbReference>
<feature type="domain" description="Cation-transporting P-type ATPase N-terminal" evidence="10">
    <location>
        <begin position="2"/>
        <end position="70"/>
    </location>
</feature>
<dbReference type="InterPro" id="IPR001757">
    <property type="entry name" value="P_typ_ATPase"/>
</dbReference>
<proteinExistence type="predicted"/>
<dbReference type="Pfam" id="PF00690">
    <property type="entry name" value="Cation_ATPase_N"/>
    <property type="match status" value="1"/>
</dbReference>
<sequence>MEHPGTSNTSATRPAGLTAAEAAERLARFGPNEIADPGKRTIVSTLREVLTEPMLLLLVVAALIYLVIGDVAEGLLLSVFALLSIVLLVYQERRSENALAALRAMAAPQAHVIRDGAPATIPAREVVPGDLLAIDEGERIAADALLLTTEALQVDESLLTGESVPVRKRPAAPGETADTDARPGGEDEPSVYSGTLAVAGHGLARVTATGAATRTGAIGLSLSTIEVGRTTLQQSTAKIVRLFGLIALVVCSALVIWYGLAFGDWIEGVLSGIAIAMSLLPEEFPVAMAVFLAIGAWRLSQIKVLARRPAIIETLGATTVLCVDKTGTLTRNRMRVARVSVDRHWVEAERDAVAADARAGDLLRTAWFASRHGSFDPMDLAVEAACERTGAVTTDQHADWPLLREYPLNPDLLAFTQVWREPDGDRRVATKGAPEAIARLCGLDEEERTALMAEVEAMATQGLRVLAVAGAHPPGDSLPDDPTGFRFEFKGLLGFEDPLRETVPQAMREAMAGGIAVKMITGDYAATATAMARHAGIANPDHVLTGAQLERLGDDETGRAVAETNVFARMMPAQKLRLVGALRDDGEIVAMTGDGVNDAPALKAANIGIAMGQHGTDVARAAAGIVLLNEDFGTIVSGVRMGRRIFENLRKVMIYIAAIHVPIAGLALFPLLMGLPPVLMPMHVVLIEMIIDPMCTIAFESTPEESDIMEHPPRPIDDPLIGGRQLLLGLAQGALLLVACLGGYMALIASGKNADVARTMAFIALTAGNTGLARVNASRALTIGTLFARGYRMFGAIALLAATVVTACIVVPALRDLFAFAVPAPQEIALAVGVGIAAVVIVDFFKLLPGVRRIMGRVERAPTVRARAV</sequence>
<dbReference type="InterPro" id="IPR044492">
    <property type="entry name" value="P_typ_ATPase_HD_dom"/>
</dbReference>
<dbReference type="InterPro" id="IPR023299">
    <property type="entry name" value="ATPase_P-typ_cyto_dom_N"/>
</dbReference>
<dbReference type="Gene3D" id="2.70.150.10">
    <property type="entry name" value="Calcium-transporting ATPase, cytoplasmic transduction domain A"/>
    <property type="match status" value="1"/>
</dbReference>
<feature type="region of interest" description="Disordered" evidence="8">
    <location>
        <begin position="165"/>
        <end position="189"/>
    </location>
</feature>
<keyword evidence="6 9" id="KW-1133">Transmembrane helix</keyword>
<dbReference type="AlphaFoldDB" id="A0A4P6V167"/>
<dbReference type="SUPFAM" id="SSF81665">
    <property type="entry name" value="Calcium ATPase, transmembrane domain M"/>
    <property type="match status" value="1"/>
</dbReference>
<keyword evidence="2 9" id="KW-0812">Transmembrane</keyword>
<dbReference type="GO" id="GO:0016887">
    <property type="term" value="F:ATP hydrolysis activity"/>
    <property type="evidence" value="ECO:0007669"/>
    <property type="project" value="InterPro"/>
</dbReference>
<keyword evidence="5" id="KW-1278">Translocase</keyword>
<dbReference type="OrthoDB" id="391538at2"/>
<dbReference type="PANTHER" id="PTHR42861">
    <property type="entry name" value="CALCIUM-TRANSPORTING ATPASE"/>
    <property type="match status" value="1"/>
</dbReference>
<evidence type="ECO:0000256" key="9">
    <source>
        <dbReference type="SAM" id="Phobius"/>
    </source>
</evidence>
<dbReference type="SUPFAM" id="SSF56784">
    <property type="entry name" value="HAD-like"/>
    <property type="match status" value="1"/>
</dbReference>
<reference evidence="11 12" key="1">
    <citation type="journal article" date="2017" name="Int. J. Syst. Evol. Microbiol.">
        <title>Roseitalea porphyridii gen. nov., sp. nov., isolated from a red alga, and reclassification of Hoeflea suaedae Chung et al. 2013 as Pseudohoeflea suaedae gen. nov., comb. nov.</title>
        <authorList>
            <person name="Hyeon J.W."/>
            <person name="Jeong S.E."/>
            <person name="Baek K."/>
            <person name="Jeon C.O."/>
        </authorList>
    </citation>
    <scope>NUCLEOTIDE SEQUENCE [LARGE SCALE GENOMIC DNA]</scope>
    <source>
        <strain evidence="11 12">MA7-20</strain>
    </source>
</reference>
<dbReference type="Gene3D" id="3.40.1110.10">
    <property type="entry name" value="Calcium-transporting ATPase, cytoplasmic domain N"/>
    <property type="match status" value="2"/>
</dbReference>
<feature type="transmembrane region" description="Helical" evidence="9">
    <location>
        <begin position="796"/>
        <end position="822"/>
    </location>
</feature>
<dbReference type="PROSITE" id="PS00154">
    <property type="entry name" value="ATPASE_E1_E2"/>
    <property type="match status" value="1"/>
</dbReference>
<dbReference type="Pfam" id="PF00702">
    <property type="entry name" value="Hydrolase"/>
    <property type="match status" value="1"/>
</dbReference>
<feature type="transmembrane region" description="Helical" evidence="9">
    <location>
        <begin position="74"/>
        <end position="90"/>
    </location>
</feature>
<evidence type="ECO:0000313" key="11">
    <source>
        <dbReference type="EMBL" id="QBK31157.1"/>
    </source>
</evidence>
<dbReference type="Pfam" id="PF00689">
    <property type="entry name" value="Cation_ATPase_C"/>
    <property type="match status" value="1"/>
</dbReference>
<evidence type="ECO:0000256" key="7">
    <source>
        <dbReference type="ARBA" id="ARBA00023136"/>
    </source>
</evidence>
<dbReference type="Pfam" id="PF00122">
    <property type="entry name" value="E1-E2_ATPase"/>
    <property type="match status" value="1"/>
</dbReference>
<organism evidence="11 12">
    <name type="scientific">Roseitalea porphyridii</name>
    <dbReference type="NCBI Taxonomy" id="1852022"/>
    <lineage>
        <taxon>Bacteria</taxon>
        <taxon>Pseudomonadati</taxon>
        <taxon>Pseudomonadota</taxon>
        <taxon>Alphaproteobacteria</taxon>
        <taxon>Hyphomicrobiales</taxon>
        <taxon>Ahrensiaceae</taxon>
        <taxon>Roseitalea</taxon>
    </lineage>
</organism>
<dbReference type="InterPro" id="IPR006068">
    <property type="entry name" value="ATPase_P-typ_cation-transptr_C"/>
</dbReference>
<dbReference type="SFLD" id="SFLDF00027">
    <property type="entry name" value="p-type_atpase"/>
    <property type="match status" value="1"/>
</dbReference>
<dbReference type="PRINTS" id="PR00120">
    <property type="entry name" value="HATPASE"/>
</dbReference>
<dbReference type="RefSeq" id="WP_131616832.1">
    <property type="nucleotide sequence ID" value="NZ_CP036532.1"/>
</dbReference>
<keyword evidence="4" id="KW-0067">ATP-binding</keyword>
<feature type="transmembrane region" description="Helical" evidence="9">
    <location>
        <begin position="49"/>
        <end position="68"/>
    </location>
</feature>
<dbReference type="InterPro" id="IPR018303">
    <property type="entry name" value="ATPase_P-typ_P_site"/>
</dbReference>
<dbReference type="Gene3D" id="1.20.1110.10">
    <property type="entry name" value="Calcium-transporting ATPase, transmembrane domain"/>
    <property type="match status" value="2"/>
</dbReference>
<dbReference type="InterPro" id="IPR036412">
    <property type="entry name" value="HAD-like_sf"/>
</dbReference>
<evidence type="ECO:0000256" key="5">
    <source>
        <dbReference type="ARBA" id="ARBA00022967"/>
    </source>
</evidence>
<dbReference type="SUPFAM" id="SSF81653">
    <property type="entry name" value="Calcium ATPase, transduction domain A"/>
    <property type="match status" value="1"/>
</dbReference>
<feature type="transmembrane region" description="Helical" evidence="9">
    <location>
        <begin position="652"/>
        <end position="672"/>
    </location>
</feature>
<evidence type="ECO:0000259" key="10">
    <source>
        <dbReference type="SMART" id="SM00831"/>
    </source>
</evidence>
<feature type="transmembrane region" description="Helical" evidence="9">
    <location>
        <begin position="239"/>
        <end position="260"/>
    </location>
</feature>
<dbReference type="Proteomes" id="UP000293719">
    <property type="component" value="Chromosome"/>
</dbReference>
<gene>
    <name evidence="11" type="ORF">E0E05_11450</name>
</gene>
<dbReference type="SMART" id="SM00831">
    <property type="entry name" value="Cation_ATPase_N"/>
    <property type="match status" value="1"/>
</dbReference>
<dbReference type="SFLD" id="SFLDG00002">
    <property type="entry name" value="C1.7:_P-type_atpase_like"/>
    <property type="match status" value="1"/>
</dbReference>
<dbReference type="InterPro" id="IPR059000">
    <property type="entry name" value="ATPase_P-type_domA"/>
</dbReference>
<evidence type="ECO:0000313" key="12">
    <source>
        <dbReference type="Proteomes" id="UP000293719"/>
    </source>
</evidence>